<dbReference type="EMBL" id="MSDW01000001">
    <property type="protein sequence ID" value="OKY78759.1"/>
    <property type="molecule type" value="Genomic_DNA"/>
</dbReference>
<evidence type="ECO:0000313" key="2">
    <source>
        <dbReference type="Proteomes" id="UP000185744"/>
    </source>
</evidence>
<keyword evidence="2" id="KW-1185">Reference proteome</keyword>
<name>A0A1Q6DWM4_METT1</name>
<dbReference type="STRING" id="1903181.BTN85_1258"/>
<reference evidence="1" key="1">
    <citation type="submission" date="2016-12" db="EMBL/GenBank/DDBJ databases">
        <title>Discovery of methanogenic haloarchaea.</title>
        <authorList>
            <person name="Sorokin D.Y."/>
            <person name="Makarova K.S."/>
            <person name="Abbas B."/>
            <person name="Ferrer M."/>
            <person name="Golyshin P.N."/>
        </authorList>
    </citation>
    <scope>NUCLEOTIDE SEQUENCE [LARGE SCALE GENOMIC DNA]</scope>
    <source>
        <strain evidence="1">HMET1</strain>
    </source>
</reference>
<protein>
    <submittedName>
        <fullName evidence="1">CRISPR-associated protein, large subunit of CASCADE complex, Cas8b1</fullName>
    </submittedName>
</protein>
<comment type="caution">
    <text evidence="1">The sequence shown here is derived from an EMBL/GenBank/DDBJ whole genome shotgun (WGS) entry which is preliminary data.</text>
</comment>
<gene>
    <name evidence="1" type="ORF">BTN85_1258</name>
</gene>
<accession>A0A1Q6DWM4</accession>
<dbReference type="AlphaFoldDB" id="A0A1Q6DWM4"/>
<dbReference type="Pfam" id="PF09484">
    <property type="entry name" value="Cas_TM1802"/>
    <property type="match status" value="1"/>
</dbReference>
<sequence length="629" mass="73670">MISNLIKLGRNTEIVPFSQDVSKSQKILEMELNLDENNNFYLSDVNLVEAGERDLFYIQPTKTINSGKNRHYYPHDFTLGGSAIGKNNKIENEKIHRNFNNTKDFYLNLDLKKSTKEYLEKFYSFVLKDESKFIEEIYEEKKSHLIDLSKSDLRDLIFVFKIGFNIIDRFNLNVNLEKDYYYLGEIKETLEVFKKFIPSETSISVNNDLSSCSFCGKEENLFSPTKATFYYSFTFDQKTGFYGLNEDNIKKQLIICDDCFGDFNKGKKFIESYLQKKILGVKYFSLLNFNENKNYDKLLESFKNQNFSKIYSSEELKELRKRLNDRYYLLMDLANLGNQEKIGVDLFFYVYDNGIRVVKFIKDIYPNRILELLEKNEEITGFSFNGYLIELFSSNRSEDYDLLIKQRIGLLEKILLDTPINYDHLQERFINKISYKLRNQGPNEYEASNASNFTKNHIRFLELLSKLNCNLFSNLISINFEENGADIVMNKFNEEIKGESGLEKMENFISENKFFAETPEIRTGIPLGVTIARLSYEINNYEKRMLGYARKRINDKDSLRKFINEVEEKATIHEISNQPIVSSLFNNIGELLEKENFSENDFIFGMFIGYSLSDKFTNPDTSSGGNNNE</sequence>
<organism evidence="1 2">
    <name type="scientific">Methanohalarchaeum thermophilum</name>
    <dbReference type="NCBI Taxonomy" id="1903181"/>
    <lineage>
        <taxon>Archaea</taxon>
        <taxon>Methanobacteriati</taxon>
        <taxon>Methanobacteriota</taxon>
        <taxon>Methanonatronarchaeia</taxon>
        <taxon>Methanonatronarchaeales</taxon>
        <taxon>Methanonatronarchaeaceae</taxon>
        <taxon>Candidatus Methanohalarchaeum</taxon>
    </lineage>
</organism>
<dbReference type="Proteomes" id="UP000185744">
    <property type="component" value="Unassembled WGS sequence"/>
</dbReference>
<dbReference type="InterPro" id="IPR013389">
    <property type="entry name" value="CRISPR-assoc_prot_Cas8b"/>
</dbReference>
<proteinExistence type="predicted"/>
<dbReference type="InParanoid" id="A0A1Q6DWM4"/>
<evidence type="ECO:0000313" key="1">
    <source>
        <dbReference type="EMBL" id="OKY78759.1"/>
    </source>
</evidence>